<protein>
    <submittedName>
        <fullName evidence="1">Uncharacterized protein</fullName>
    </submittedName>
</protein>
<dbReference type="RefSeq" id="WP_148403213.1">
    <property type="nucleotide sequence ID" value="NZ_VSKK01000001.1"/>
</dbReference>
<keyword evidence="2" id="KW-1185">Reference proteome</keyword>
<comment type="caution">
    <text evidence="1">The sequence shown here is derived from an EMBL/GenBank/DDBJ whole genome shotgun (WGS) entry which is preliminary data.</text>
</comment>
<dbReference type="AlphaFoldDB" id="A0A5D0REW7"/>
<gene>
    <name evidence="1" type="ORF">ES674_06895</name>
</gene>
<sequence>MKSNIEETRQKCVLLKSFPKFQQIENVIDRICHTNNDGIQISVLGKLEGINLDTHPAVSWNELKNHCEDELILTSNSGMVSNPEIGAFFIVGFLAPIFLQEINGKKIGSMSTGLYGILRGLGIDQDRVTACSKSLSSGNYLLIVRGSRDEIMKLEDNIKELD</sequence>
<dbReference type="OrthoDB" id="1201799at2"/>
<evidence type="ECO:0000313" key="1">
    <source>
        <dbReference type="EMBL" id="TYB79481.1"/>
    </source>
</evidence>
<name>A0A5D0REW7_9FLAO</name>
<reference evidence="1 2" key="1">
    <citation type="submission" date="2019-08" db="EMBL/GenBank/DDBJ databases">
        <title>Genomes of Antarctic Bizionia species.</title>
        <authorList>
            <person name="Bowman J.P."/>
        </authorList>
    </citation>
    <scope>NUCLEOTIDE SEQUENCE [LARGE SCALE GENOMIC DNA]</scope>
    <source>
        <strain evidence="1 2">ADA-4</strain>
    </source>
</reference>
<dbReference type="Proteomes" id="UP000323720">
    <property type="component" value="Unassembled WGS sequence"/>
</dbReference>
<organism evidence="1 2">
    <name type="scientific">Bizionia myxarmorum</name>
    <dbReference type="NCBI Taxonomy" id="291186"/>
    <lineage>
        <taxon>Bacteria</taxon>
        <taxon>Pseudomonadati</taxon>
        <taxon>Bacteroidota</taxon>
        <taxon>Flavobacteriia</taxon>
        <taxon>Flavobacteriales</taxon>
        <taxon>Flavobacteriaceae</taxon>
        <taxon>Bizionia</taxon>
    </lineage>
</organism>
<proteinExistence type="predicted"/>
<evidence type="ECO:0000313" key="2">
    <source>
        <dbReference type="Proteomes" id="UP000323720"/>
    </source>
</evidence>
<dbReference type="EMBL" id="VSKK01000001">
    <property type="protein sequence ID" value="TYB79481.1"/>
    <property type="molecule type" value="Genomic_DNA"/>
</dbReference>
<accession>A0A5D0REW7</accession>